<dbReference type="PANTHER" id="PTHR21523">
    <property type="match status" value="1"/>
</dbReference>
<dbReference type="EMBL" id="CANHGI010000005">
    <property type="protein sequence ID" value="CAI5453417.1"/>
    <property type="molecule type" value="Genomic_DNA"/>
</dbReference>
<accession>A0A9P1NA40</accession>
<evidence type="ECO:0000313" key="1">
    <source>
        <dbReference type="EMBL" id="CAI5453417.1"/>
    </source>
</evidence>
<comment type="caution">
    <text evidence="1">The sequence shown here is derived from an EMBL/GenBank/DDBJ whole genome shotgun (WGS) entry which is preliminary data.</text>
</comment>
<name>A0A9P1NA40_9PELO</name>
<dbReference type="Pfam" id="PF04870">
    <property type="entry name" value="Moulting_cycle"/>
    <property type="match status" value="1"/>
</dbReference>
<sequence length="327" mass="35931">MPDKNENRGNLSPSILSFYNDESEDQILPLPKILESSGLKGKDRDNIIEAVMEFSGAKSIVKHAMKILKAVDLPELDLAVSSNAKKTMKMVDEIKKSYSITQRRDMDDKGFAIMTPKQIEKVMAEQGIAGRDDIFNVKDYAKKTLFQKTEMVWDMVRQIAFGSTAKTVSNSTGRFKRQAINWGPHVLQPTVLTTILFSPIYGLNVLSPTVLSPGLFEPLILNPSVLSPYVFSPTVAIPFIVSPYLLSPYVFSPLIMAPFILNPYVVSPNVFNPYVLSPLILSPTVLCPDVVSPMTLGGAILSPGVLSPSVLSKSYVMANVLSPTFLS</sequence>
<organism evidence="1 2">
    <name type="scientific">Caenorhabditis angaria</name>
    <dbReference type="NCBI Taxonomy" id="860376"/>
    <lineage>
        <taxon>Eukaryota</taxon>
        <taxon>Metazoa</taxon>
        <taxon>Ecdysozoa</taxon>
        <taxon>Nematoda</taxon>
        <taxon>Chromadorea</taxon>
        <taxon>Rhabditida</taxon>
        <taxon>Rhabditina</taxon>
        <taxon>Rhabditomorpha</taxon>
        <taxon>Rhabditoidea</taxon>
        <taxon>Rhabditidae</taxon>
        <taxon>Peloderinae</taxon>
        <taxon>Caenorhabditis</taxon>
    </lineage>
</organism>
<dbReference type="InterPro" id="IPR006954">
    <property type="entry name" value="Mlt-10-like"/>
</dbReference>
<keyword evidence="2" id="KW-1185">Reference proteome</keyword>
<protein>
    <submittedName>
        <fullName evidence="1">Uncharacterized protein</fullName>
    </submittedName>
</protein>
<dbReference type="AlphaFoldDB" id="A0A9P1NA40"/>
<dbReference type="OrthoDB" id="5917548at2759"/>
<gene>
    <name evidence="1" type="ORF">CAMP_LOCUS16054</name>
</gene>
<dbReference type="PANTHER" id="PTHR21523:SF44">
    <property type="entry name" value="MLT-TEN (MLT-10) RELATED"/>
    <property type="match status" value="1"/>
</dbReference>
<reference evidence="1" key="1">
    <citation type="submission" date="2022-11" db="EMBL/GenBank/DDBJ databases">
        <authorList>
            <person name="Kikuchi T."/>
        </authorList>
    </citation>
    <scope>NUCLEOTIDE SEQUENCE</scope>
    <source>
        <strain evidence="1">PS1010</strain>
    </source>
</reference>
<evidence type="ECO:0000313" key="2">
    <source>
        <dbReference type="Proteomes" id="UP001152747"/>
    </source>
</evidence>
<proteinExistence type="predicted"/>
<dbReference type="Proteomes" id="UP001152747">
    <property type="component" value="Unassembled WGS sequence"/>
</dbReference>